<keyword evidence="1" id="KW-0812">Transmembrane</keyword>
<dbReference type="HOGENOM" id="CLU_207069_0_0_11"/>
<dbReference type="OrthoDB" id="3177811at2"/>
<name>A0A0A8B9X5_9ACTN</name>
<keyword evidence="1" id="KW-0472">Membrane</keyword>
<keyword evidence="3" id="KW-1185">Reference proteome</keyword>
<feature type="transmembrane region" description="Helical" evidence="1">
    <location>
        <begin position="35"/>
        <end position="62"/>
    </location>
</feature>
<dbReference type="STRING" id="1531429.JI75_03960"/>
<sequence length="65" mass="6466">MGRSDEETSWLDDAFDEKKAAREEASSGMGGGMKVALGAGCLAALVLIVVLVGLALASLAALASA</sequence>
<evidence type="ECO:0000256" key="1">
    <source>
        <dbReference type="SAM" id="Phobius"/>
    </source>
</evidence>
<dbReference type="AlphaFoldDB" id="A0A0A8B9X5"/>
<evidence type="ECO:0000313" key="2">
    <source>
        <dbReference type="EMBL" id="AJC11947.1"/>
    </source>
</evidence>
<dbReference type="Proteomes" id="UP000031121">
    <property type="component" value="Chromosome"/>
</dbReference>
<protein>
    <submittedName>
        <fullName evidence="2">Uncharacterized protein</fullName>
    </submittedName>
</protein>
<accession>A0A0A8B9X5</accession>
<reference evidence="2 3" key="2">
    <citation type="journal article" date="2015" name="Genome Announc.">
        <title>Complete Genome Sequence of Coriobacteriaceae Strain 68-1-3, a Novel Mucus-Degrading Isolate from the Swine Intestinal Tract.</title>
        <authorList>
            <person name="Looft T."/>
            <person name="Bayles D.O."/>
            <person name="Alt D.P."/>
            <person name="Stanton T.B."/>
        </authorList>
    </citation>
    <scope>NUCLEOTIDE SEQUENCE [LARGE SCALE GENOMIC DNA]</scope>
    <source>
        <strain evidence="2 3">68-1-3</strain>
    </source>
</reference>
<keyword evidence="1" id="KW-1133">Transmembrane helix</keyword>
<organism evidence="2 3">
    <name type="scientific">Berryella intestinalis</name>
    <dbReference type="NCBI Taxonomy" id="1531429"/>
    <lineage>
        <taxon>Bacteria</taxon>
        <taxon>Bacillati</taxon>
        <taxon>Actinomycetota</taxon>
        <taxon>Coriobacteriia</taxon>
        <taxon>Eggerthellales</taxon>
        <taxon>Eggerthellaceae</taxon>
        <taxon>Berryella</taxon>
    </lineage>
</organism>
<evidence type="ECO:0000313" key="3">
    <source>
        <dbReference type="Proteomes" id="UP000031121"/>
    </source>
</evidence>
<dbReference type="RefSeq" id="WP_039688898.1">
    <property type="nucleotide sequence ID" value="NZ_CP009302.1"/>
</dbReference>
<reference evidence="3" key="1">
    <citation type="submission" date="2014-08" db="EMBL/GenBank/DDBJ databases">
        <title>Coriobacteriaceae sp. complete genome.</title>
        <authorList>
            <person name="Looft T."/>
            <person name="Bayles D.O."/>
            <person name="Stanton T.B."/>
        </authorList>
    </citation>
    <scope>NUCLEOTIDE SEQUENCE [LARGE SCALE GENOMIC DNA]</scope>
    <source>
        <strain evidence="3">68-1-3</strain>
    </source>
</reference>
<dbReference type="EMBL" id="CP009302">
    <property type="protein sequence ID" value="AJC11947.1"/>
    <property type="molecule type" value="Genomic_DNA"/>
</dbReference>
<dbReference type="KEGG" id="cbac:JI75_03960"/>
<gene>
    <name evidence="2" type="ORF">JI75_03960</name>
</gene>
<proteinExistence type="predicted"/>